<comment type="caution">
    <text evidence="6">The sequence shown here is derived from an EMBL/GenBank/DDBJ whole genome shotgun (WGS) entry which is preliminary data.</text>
</comment>
<keyword evidence="4" id="KW-0805">Transcription regulation</keyword>
<dbReference type="GO" id="GO:0016592">
    <property type="term" value="C:mediator complex"/>
    <property type="evidence" value="ECO:0007669"/>
    <property type="project" value="InterPro"/>
</dbReference>
<proteinExistence type="inferred from homology"/>
<dbReference type="GO" id="GO:0006357">
    <property type="term" value="P:regulation of transcription by RNA polymerase II"/>
    <property type="evidence" value="ECO:0007669"/>
    <property type="project" value="InterPro"/>
</dbReference>
<organism evidence="6 7">
    <name type="scientific">Escovopsis weberi</name>
    <dbReference type="NCBI Taxonomy" id="150374"/>
    <lineage>
        <taxon>Eukaryota</taxon>
        <taxon>Fungi</taxon>
        <taxon>Dikarya</taxon>
        <taxon>Ascomycota</taxon>
        <taxon>Pezizomycotina</taxon>
        <taxon>Sordariomycetes</taxon>
        <taxon>Hypocreomycetidae</taxon>
        <taxon>Hypocreales</taxon>
        <taxon>Hypocreaceae</taxon>
        <taxon>Escovopsis</taxon>
    </lineage>
</organism>
<evidence type="ECO:0000256" key="5">
    <source>
        <dbReference type="SAM" id="MobiDB-lite"/>
    </source>
</evidence>
<protein>
    <recommendedName>
        <fullName evidence="4">Mediator of RNA polymerase II transcription subunit 11</fullName>
    </recommendedName>
    <alternativeName>
        <fullName evidence="4">Mediator complex subunit 11</fullName>
    </alternativeName>
</protein>
<accession>A0A0M8N0B6</accession>
<evidence type="ECO:0000256" key="2">
    <source>
        <dbReference type="ARBA" id="ARBA00008186"/>
    </source>
</evidence>
<comment type="subunit">
    <text evidence="4">Component of the Mediator complex.</text>
</comment>
<name>A0A0M8N0B6_ESCWE</name>
<dbReference type="Gene3D" id="1.10.287.3490">
    <property type="match status" value="1"/>
</dbReference>
<evidence type="ECO:0000256" key="3">
    <source>
        <dbReference type="ARBA" id="ARBA00023242"/>
    </source>
</evidence>
<dbReference type="STRING" id="150374.A0A0M8N0B6"/>
<evidence type="ECO:0000313" key="6">
    <source>
        <dbReference type="EMBL" id="KOS17320.1"/>
    </source>
</evidence>
<dbReference type="OrthoDB" id="5418434at2759"/>
<evidence type="ECO:0000256" key="1">
    <source>
        <dbReference type="ARBA" id="ARBA00004123"/>
    </source>
</evidence>
<comment type="subcellular location">
    <subcellularLocation>
        <location evidence="1 4">Nucleus</location>
    </subcellularLocation>
</comment>
<reference evidence="6 7" key="1">
    <citation type="submission" date="2015-07" db="EMBL/GenBank/DDBJ databases">
        <title>The genome of the fungus Escovopsis weberi, a specialized disease agent of ant agriculture.</title>
        <authorList>
            <person name="de Man T.J."/>
            <person name="Stajich J.E."/>
            <person name="Kubicek C.P."/>
            <person name="Chenthamara K."/>
            <person name="Atanasova L."/>
            <person name="Druzhinina I.S."/>
            <person name="Birnbaum S."/>
            <person name="Barribeau S.M."/>
            <person name="Teiling C."/>
            <person name="Suen G."/>
            <person name="Currie C."/>
            <person name="Gerardo N.M."/>
        </authorList>
    </citation>
    <scope>NUCLEOTIDE SEQUENCE [LARGE SCALE GENOMIC DNA]</scope>
</reference>
<dbReference type="AlphaFoldDB" id="A0A0M8N0B6"/>
<comment type="similarity">
    <text evidence="2 4">Belongs to the Mediator complex subunit 11 family.</text>
</comment>
<dbReference type="Pfam" id="PF10280">
    <property type="entry name" value="Med11"/>
    <property type="match status" value="1"/>
</dbReference>
<keyword evidence="7" id="KW-1185">Reference proteome</keyword>
<feature type="region of interest" description="Disordered" evidence="5">
    <location>
        <begin position="51"/>
        <end position="73"/>
    </location>
</feature>
<keyword evidence="4" id="KW-0010">Activator</keyword>
<comment type="function">
    <text evidence="4">Component of the Mediator complex, a coactivator involved in the regulated transcription of nearly all RNA polymerase II-dependent genes. Mediator functions as a bridge to convey information from gene-specific regulatory proteins to the basal RNA polymerase II transcription machinery. Mediator is recruited to promoters by direct interactions with regulatory proteins and serves as a scaffold for the assembly of a functional pre-initiation complex with RNA polymerase II and the general transcription factors.</text>
</comment>
<gene>
    <name evidence="4" type="primary">MED11</name>
    <name evidence="6" type="ORF">ESCO_006431</name>
</gene>
<keyword evidence="4" id="KW-0804">Transcription</keyword>
<dbReference type="GO" id="GO:0003712">
    <property type="term" value="F:transcription coregulator activity"/>
    <property type="evidence" value="ECO:0007669"/>
    <property type="project" value="InterPro"/>
</dbReference>
<evidence type="ECO:0000313" key="7">
    <source>
        <dbReference type="Proteomes" id="UP000053831"/>
    </source>
</evidence>
<sequence>MASQEDIAMGDTPNPRLREPFTVEENILQLNAIDKSMVQLMHHTATALSALTTPSSSRSHPSTTSSASASASALAVPEDAAAAAAAGDETPSSSVNPEAQKDAFRIATDTFLSTLHNIDVRMKRQILALEEAGIVDLSNAQRQEPGAASRASLRPNGLGTVGNLDVGWLNSRGTKVERDMELELWEKAKGLLEQELKTVKSDQ</sequence>
<evidence type="ECO:0000256" key="4">
    <source>
        <dbReference type="RuleBase" id="RU364147"/>
    </source>
</evidence>
<dbReference type="Proteomes" id="UP000053831">
    <property type="component" value="Unassembled WGS sequence"/>
</dbReference>
<keyword evidence="3 4" id="KW-0539">Nucleus</keyword>
<dbReference type="InterPro" id="IPR019404">
    <property type="entry name" value="Mediator_Med11"/>
</dbReference>
<dbReference type="EMBL" id="LGSR01000026">
    <property type="protein sequence ID" value="KOS17320.1"/>
    <property type="molecule type" value="Genomic_DNA"/>
</dbReference>
<feature type="region of interest" description="Disordered" evidence="5">
    <location>
        <begin position="1"/>
        <end position="20"/>
    </location>
</feature>